<gene>
    <name evidence="1" type="ORF">TNCT_525951</name>
</gene>
<organism evidence="1 2">
    <name type="scientific">Trichonephila clavata</name>
    <name type="common">Joro spider</name>
    <name type="synonym">Nephila clavata</name>
    <dbReference type="NCBI Taxonomy" id="2740835"/>
    <lineage>
        <taxon>Eukaryota</taxon>
        <taxon>Metazoa</taxon>
        <taxon>Ecdysozoa</taxon>
        <taxon>Arthropoda</taxon>
        <taxon>Chelicerata</taxon>
        <taxon>Arachnida</taxon>
        <taxon>Araneae</taxon>
        <taxon>Araneomorphae</taxon>
        <taxon>Entelegynae</taxon>
        <taxon>Araneoidea</taxon>
        <taxon>Nephilidae</taxon>
        <taxon>Trichonephila</taxon>
    </lineage>
</organism>
<comment type="caution">
    <text evidence="1">The sequence shown here is derived from an EMBL/GenBank/DDBJ whole genome shotgun (WGS) entry which is preliminary data.</text>
</comment>
<dbReference type="EMBL" id="BMAO01039459">
    <property type="protein sequence ID" value="GFR31615.1"/>
    <property type="molecule type" value="Genomic_DNA"/>
</dbReference>
<evidence type="ECO:0000313" key="2">
    <source>
        <dbReference type="Proteomes" id="UP000887116"/>
    </source>
</evidence>
<sequence length="103" mass="11311">MKGKKVWYPPKLPRILSGTLDYKFSNISRCLCGHLQVYLQRFTSVAVWTTYLVTSVTALIPSSVLKALNFSGCLDLKFGRISVIAGIPSSVLTALQFSGTLNI</sequence>
<keyword evidence="2" id="KW-1185">Reference proteome</keyword>
<evidence type="ECO:0000313" key="1">
    <source>
        <dbReference type="EMBL" id="GFR31615.1"/>
    </source>
</evidence>
<protein>
    <submittedName>
        <fullName evidence="1">Uncharacterized protein</fullName>
    </submittedName>
</protein>
<name>A0A8X6M392_TRICU</name>
<accession>A0A8X6M392</accession>
<dbReference type="Proteomes" id="UP000887116">
    <property type="component" value="Unassembled WGS sequence"/>
</dbReference>
<dbReference type="AlphaFoldDB" id="A0A8X6M392"/>
<reference evidence="1" key="1">
    <citation type="submission" date="2020-07" db="EMBL/GenBank/DDBJ databases">
        <title>Multicomponent nature underlies the extraordinary mechanical properties of spider dragline silk.</title>
        <authorList>
            <person name="Kono N."/>
            <person name="Nakamura H."/>
            <person name="Mori M."/>
            <person name="Yoshida Y."/>
            <person name="Ohtoshi R."/>
            <person name="Malay A.D."/>
            <person name="Moran D.A.P."/>
            <person name="Tomita M."/>
            <person name="Numata K."/>
            <person name="Arakawa K."/>
        </authorList>
    </citation>
    <scope>NUCLEOTIDE SEQUENCE</scope>
</reference>
<proteinExistence type="predicted"/>